<dbReference type="AlphaFoldDB" id="A0A329MCU6"/>
<gene>
    <name evidence="1" type="ORF">DQP57_00395</name>
</gene>
<dbReference type="Proteomes" id="UP000250915">
    <property type="component" value="Unassembled WGS sequence"/>
</dbReference>
<sequence>MAPILTKGTVTTLAAGQQATFDLVQTSPGGAGVASEYTVNLGLPQGADGTSGTTTIGTASDVSGTPAAGDFISVSGVNGGTPSFEYVSFPWGNVYNATSFDTVSESGNTQGTLGTINIPAQTADYYPIVYATAIVNGTANTVVELLALINSPTTGQVVAQVPGLSGTANQRLVMIPGFGALIGASGYGKVSAGETVEIYLVARQTASVSDSWAIEASTVTFTVETRPVAS</sequence>
<dbReference type="EMBL" id="QMEV01000001">
    <property type="protein sequence ID" value="RAV17518.1"/>
    <property type="molecule type" value="Genomic_DNA"/>
</dbReference>
<reference evidence="1 2" key="1">
    <citation type="submission" date="2018-06" db="EMBL/GenBank/DDBJ databases">
        <title>NTM in soil in Japan.</title>
        <authorList>
            <person name="Ohya K."/>
        </authorList>
    </citation>
    <scope>NUCLEOTIDE SEQUENCE [LARGE SCALE GENOMIC DNA]</scope>
    <source>
        <strain evidence="1 2">GF28</strain>
    </source>
</reference>
<organism evidence="1 2">
    <name type="scientific">Mycobacterium colombiense</name>
    <dbReference type="NCBI Taxonomy" id="339268"/>
    <lineage>
        <taxon>Bacteria</taxon>
        <taxon>Bacillati</taxon>
        <taxon>Actinomycetota</taxon>
        <taxon>Actinomycetes</taxon>
        <taxon>Mycobacteriales</taxon>
        <taxon>Mycobacteriaceae</taxon>
        <taxon>Mycobacterium</taxon>
        <taxon>Mycobacterium avium complex (MAC)</taxon>
    </lineage>
</organism>
<protein>
    <submittedName>
        <fullName evidence="1">Uncharacterized protein</fullName>
    </submittedName>
</protein>
<accession>A0A329MCU6</accession>
<proteinExistence type="predicted"/>
<evidence type="ECO:0000313" key="2">
    <source>
        <dbReference type="Proteomes" id="UP000250915"/>
    </source>
</evidence>
<comment type="caution">
    <text evidence="1">The sequence shown here is derived from an EMBL/GenBank/DDBJ whole genome shotgun (WGS) entry which is preliminary data.</text>
</comment>
<name>A0A329MCU6_9MYCO</name>
<evidence type="ECO:0000313" key="1">
    <source>
        <dbReference type="EMBL" id="RAV17518.1"/>
    </source>
</evidence>